<organism evidence="1 2">
    <name type="scientific">Sulfurimonas diazotrophicus</name>
    <dbReference type="NCBI Taxonomy" id="3131939"/>
    <lineage>
        <taxon>Bacteria</taxon>
        <taxon>Pseudomonadati</taxon>
        <taxon>Campylobacterota</taxon>
        <taxon>Epsilonproteobacteria</taxon>
        <taxon>Campylobacterales</taxon>
        <taxon>Sulfurimonadaceae</taxon>
        <taxon>Sulfurimonas</taxon>
    </lineage>
</organism>
<evidence type="ECO:0000313" key="1">
    <source>
        <dbReference type="EMBL" id="XAU14232.1"/>
    </source>
</evidence>
<gene>
    <name evidence="1" type="ORF">WCY31_08175</name>
</gene>
<protein>
    <submittedName>
        <fullName evidence="1">Uncharacterized protein</fullName>
    </submittedName>
</protein>
<sequence length="168" mass="19193">MDKETIKEELLKHARNAFETASTLRENERIEVYLHDGIAKTSDVLDDSDEIVYGDNRVLCYQVQGYDYLEGEIKTWIDYARVIPQPTDDDTPLPEPTDIEKSIRELITDLAKPKGVSPDDISSFEVFANLPMDLLGTIEQQIIEYWWSAEEEENGKKLALAQIEEALA</sequence>
<dbReference type="EMBL" id="CP147920">
    <property type="protein sequence ID" value="XAU14232.1"/>
    <property type="molecule type" value="Genomic_DNA"/>
</dbReference>
<evidence type="ECO:0000313" key="2">
    <source>
        <dbReference type="Proteomes" id="UP001447842"/>
    </source>
</evidence>
<proteinExistence type="predicted"/>
<reference evidence="1 2" key="1">
    <citation type="submission" date="2024-03" db="EMBL/GenBank/DDBJ databases">
        <title>Sulfurimonas sp. HSL3-1.</title>
        <authorList>
            <person name="Wang S."/>
        </authorList>
    </citation>
    <scope>NUCLEOTIDE SEQUENCE [LARGE SCALE GENOMIC DNA]</scope>
    <source>
        <strain evidence="1 2">HSL3-1</strain>
    </source>
</reference>
<accession>A0ABZ3H762</accession>
<dbReference type="RefSeq" id="WP_345969310.1">
    <property type="nucleotide sequence ID" value="NZ_CP147920.1"/>
</dbReference>
<name>A0ABZ3H762_9BACT</name>
<keyword evidence="2" id="KW-1185">Reference proteome</keyword>
<dbReference type="Proteomes" id="UP001447842">
    <property type="component" value="Chromosome"/>
</dbReference>